<sequence>MSPWHVVPDEWKPRLRAHLRATRGEDRDRLSAQDFRGEQSVHLTFADGSFALFRYAFAILDEAGERCIVFTEHCGYHVFPVGADGVEIMRTVSPQASPDAAPAPSRGEDQPPAPTAS</sequence>
<reference evidence="2 3" key="1">
    <citation type="submission" date="2019-08" db="EMBL/GenBank/DDBJ databases">
        <title>Deep-cultivation of Planctomycetes and their phenomic and genomic characterization uncovers novel biology.</title>
        <authorList>
            <person name="Wiegand S."/>
            <person name="Jogler M."/>
            <person name="Boedeker C."/>
            <person name="Pinto D."/>
            <person name="Vollmers J."/>
            <person name="Rivas-Marin E."/>
            <person name="Kohn T."/>
            <person name="Peeters S.H."/>
            <person name="Heuer A."/>
            <person name="Rast P."/>
            <person name="Oberbeckmann S."/>
            <person name="Bunk B."/>
            <person name="Jeske O."/>
            <person name="Meyerdierks A."/>
            <person name="Storesund J.E."/>
            <person name="Kallscheuer N."/>
            <person name="Luecker S."/>
            <person name="Lage O.M."/>
            <person name="Pohl T."/>
            <person name="Merkel B.J."/>
            <person name="Hornburger P."/>
            <person name="Mueller R.-W."/>
            <person name="Bruemmer F."/>
            <person name="Labrenz M."/>
            <person name="Spormann A.M."/>
            <person name="Op den Camp H."/>
            <person name="Overmann J."/>
            <person name="Amann R."/>
            <person name="Jetten M.S.M."/>
            <person name="Mascher T."/>
            <person name="Medema M.H."/>
            <person name="Devos D.P."/>
            <person name="Kaster A.-K."/>
            <person name="Ovreas L."/>
            <person name="Rohde M."/>
            <person name="Galperin M.Y."/>
            <person name="Jogler C."/>
        </authorList>
    </citation>
    <scope>NUCLEOTIDE SEQUENCE [LARGE SCALE GENOMIC DNA]</scope>
    <source>
        <strain evidence="2 3">OJF2</strain>
    </source>
</reference>
<feature type="compositionally biased region" description="Low complexity" evidence="1">
    <location>
        <begin position="93"/>
        <end position="105"/>
    </location>
</feature>
<dbReference type="RefSeq" id="WP_148597931.1">
    <property type="nucleotide sequence ID" value="NZ_CP042997.1"/>
</dbReference>
<gene>
    <name evidence="2" type="ORF">OJF2_70960</name>
</gene>
<dbReference type="EMBL" id="CP042997">
    <property type="protein sequence ID" value="QEH38493.1"/>
    <property type="molecule type" value="Genomic_DNA"/>
</dbReference>
<evidence type="ECO:0000313" key="3">
    <source>
        <dbReference type="Proteomes" id="UP000324233"/>
    </source>
</evidence>
<name>A0A5B9WDE8_9BACT</name>
<accession>A0A5B9WDE8</accession>
<evidence type="ECO:0000256" key="1">
    <source>
        <dbReference type="SAM" id="MobiDB-lite"/>
    </source>
</evidence>
<evidence type="ECO:0000313" key="2">
    <source>
        <dbReference type="EMBL" id="QEH38493.1"/>
    </source>
</evidence>
<dbReference type="KEGG" id="agv:OJF2_70960"/>
<feature type="region of interest" description="Disordered" evidence="1">
    <location>
        <begin position="91"/>
        <end position="117"/>
    </location>
</feature>
<protein>
    <submittedName>
        <fullName evidence="2">Uncharacterized protein</fullName>
    </submittedName>
</protein>
<keyword evidence="3" id="KW-1185">Reference proteome</keyword>
<dbReference type="Proteomes" id="UP000324233">
    <property type="component" value="Chromosome"/>
</dbReference>
<dbReference type="OrthoDB" id="7062823at2"/>
<organism evidence="2 3">
    <name type="scientific">Aquisphaera giovannonii</name>
    <dbReference type="NCBI Taxonomy" id="406548"/>
    <lineage>
        <taxon>Bacteria</taxon>
        <taxon>Pseudomonadati</taxon>
        <taxon>Planctomycetota</taxon>
        <taxon>Planctomycetia</taxon>
        <taxon>Isosphaerales</taxon>
        <taxon>Isosphaeraceae</taxon>
        <taxon>Aquisphaera</taxon>
    </lineage>
</organism>
<proteinExistence type="predicted"/>
<dbReference type="AlphaFoldDB" id="A0A5B9WDE8"/>